<feature type="transmembrane region" description="Helical" evidence="8">
    <location>
        <begin position="473"/>
        <end position="495"/>
    </location>
</feature>
<evidence type="ECO:0000313" key="10">
    <source>
        <dbReference type="EMBL" id="KCW46670.1"/>
    </source>
</evidence>
<dbReference type="EMBL" id="KK198763">
    <property type="protein sequence ID" value="KCW46670.1"/>
    <property type="molecule type" value="Genomic_DNA"/>
</dbReference>
<dbReference type="FunCoup" id="A0A059A002">
    <property type="interactions" value="2"/>
</dbReference>
<feature type="transmembrane region" description="Helical" evidence="8">
    <location>
        <begin position="515"/>
        <end position="536"/>
    </location>
</feature>
<dbReference type="InterPro" id="IPR002110">
    <property type="entry name" value="Ankyrin_rpt"/>
</dbReference>
<organism evidence="10">
    <name type="scientific">Eucalyptus grandis</name>
    <name type="common">Flooded gum</name>
    <dbReference type="NCBI Taxonomy" id="71139"/>
    <lineage>
        <taxon>Eukaryota</taxon>
        <taxon>Viridiplantae</taxon>
        <taxon>Streptophyta</taxon>
        <taxon>Embryophyta</taxon>
        <taxon>Tracheophyta</taxon>
        <taxon>Spermatophyta</taxon>
        <taxon>Magnoliopsida</taxon>
        <taxon>eudicotyledons</taxon>
        <taxon>Gunneridae</taxon>
        <taxon>Pentapetalae</taxon>
        <taxon>rosids</taxon>
        <taxon>malvids</taxon>
        <taxon>Myrtales</taxon>
        <taxon>Myrtaceae</taxon>
        <taxon>Myrtoideae</taxon>
        <taxon>Eucalypteae</taxon>
        <taxon>Eucalyptus</taxon>
    </lineage>
</organism>
<name>A0A059A002_EUCGR</name>
<feature type="transmembrane region" description="Helical" evidence="8">
    <location>
        <begin position="548"/>
        <end position="572"/>
    </location>
</feature>
<dbReference type="PROSITE" id="PS50297">
    <property type="entry name" value="ANK_REP_REGION"/>
    <property type="match status" value="1"/>
</dbReference>
<keyword evidence="5 7" id="KW-0040">ANK repeat</keyword>
<dbReference type="PROSITE" id="PS50088">
    <property type="entry name" value="ANK_REPEAT"/>
    <property type="match status" value="1"/>
</dbReference>
<gene>
    <name evidence="10" type="ORF">EUGRSUZ_K00476</name>
</gene>
<sequence length="628" mass="70105">MDVRLSIGDQKEIWERRRQKLEALKIGADPSQQRHDPPQRDNILAPQLFSVAKKEDVDKFIEALKDHCAEEKVSLPVLLGRRSPSGNTLLHAAAGIFKMVGPAIIEFVPEHLIYCENSRGETPLHIAARAGKAGAVELLLPQGAPTYLDRCGNSALHEAVRNRHREVIGHLVSKDPSLLYCQNNESKSPLCVAVETGDSEVLELLLEALDDGEYWRRLESQSESQRIFGMSPVHVALIHRTKDMLIKMWEKKPWLFQLRDAGHGTPLHLAVYDNYLDGVEFLMEKCPTSALEQDSMGYLPIHVACMMNSVKIVEIVEIVEALLSQWQDPAEFLTRLGQNILHVSARHGCTATVEYILENPKFDHLINARDFDGNTSLHLAALHCQPSVLLLARERRVNLKLVNKNNMTARDVVEQEIKTFLFPLGKSLTWITVARVGTPASKELAICKPTGRNPPKRLEPPEFERIRDHVNTLSVIMALVASVTFTSGLSVPGGYKGSDGDAGIPILLHKAMYKVFATCNAIALYSSIMALVLLFWSNINDPYMKRLAIVLSLYPVLMTIITAPLAFVAGVYVTAKVAWFSIFLLVLGSVAVFGIWSLLLLIYLPLLGFVVKLHHHKVPFPFTFLNIN</sequence>
<dbReference type="InParanoid" id="A0A059A002"/>
<comment type="subcellular location">
    <subcellularLocation>
        <location evidence="1">Membrane</location>
        <topology evidence="1">Multi-pass membrane protein</topology>
    </subcellularLocation>
</comment>
<evidence type="ECO:0000256" key="1">
    <source>
        <dbReference type="ARBA" id="ARBA00004141"/>
    </source>
</evidence>
<dbReference type="AlphaFoldDB" id="A0A059A002"/>
<dbReference type="PANTHER" id="PTHR24186">
    <property type="entry name" value="PROTEIN PHOSPHATASE 1 REGULATORY SUBUNIT"/>
    <property type="match status" value="1"/>
</dbReference>
<dbReference type="eggNOG" id="KOG0504">
    <property type="taxonomic scope" value="Eukaryota"/>
</dbReference>
<protein>
    <recommendedName>
        <fullName evidence="9">PGG domain-containing protein</fullName>
    </recommendedName>
</protein>
<dbReference type="InterPro" id="IPR036770">
    <property type="entry name" value="Ankyrin_rpt-contain_sf"/>
</dbReference>
<dbReference type="GO" id="GO:0016020">
    <property type="term" value="C:membrane"/>
    <property type="evidence" value="ECO:0000318"/>
    <property type="project" value="GO_Central"/>
</dbReference>
<accession>A0A059A002</accession>
<evidence type="ECO:0000259" key="9">
    <source>
        <dbReference type="Pfam" id="PF13962"/>
    </source>
</evidence>
<dbReference type="InterPro" id="IPR026961">
    <property type="entry name" value="PGG_dom"/>
</dbReference>
<keyword evidence="4 8" id="KW-1133">Transmembrane helix</keyword>
<evidence type="ECO:0000256" key="8">
    <source>
        <dbReference type="SAM" id="Phobius"/>
    </source>
</evidence>
<feature type="transmembrane region" description="Helical" evidence="8">
    <location>
        <begin position="578"/>
        <end position="611"/>
    </location>
</feature>
<feature type="domain" description="PGG" evidence="9">
    <location>
        <begin position="465"/>
        <end position="573"/>
    </location>
</feature>
<evidence type="ECO:0000256" key="4">
    <source>
        <dbReference type="ARBA" id="ARBA00022989"/>
    </source>
</evidence>
<dbReference type="Gramene" id="KCW46670">
    <property type="protein sequence ID" value="KCW46670"/>
    <property type="gene ID" value="EUGRSUZ_K00476"/>
</dbReference>
<evidence type="ECO:0000256" key="7">
    <source>
        <dbReference type="PROSITE-ProRule" id="PRU00023"/>
    </source>
</evidence>
<dbReference type="OMA" id="ELEWPIN"/>
<dbReference type="PANTHER" id="PTHR24186:SF46">
    <property type="entry name" value="PROTEIN ACCELERATED CELL DEATH 6-LIKE"/>
    <property type="match status" value="1"/>
</dbReference>
<evidence type="ECO:0000256" key="2">
    <source>
        <dbReference type="ARBA" id="ARBA00022692"/>
    </source>
</evidence>
<proteinExistence type="predicted"/>
<dbReference type="SMART" id="SM00248">
    <property type="entry name" value="ANK"/>
    <property type="match status" value="8"/>
</dbReference>
<reference evidence="10" key="1">
    <citation type="submission" date="2013-07" db="EMBL/GenBank/DDBJ databases">
        <title>The genome of Eucalyptus grandis.</title>
        <authorList>
            <person name="Schmutz J."/>
            <person name="Hayes R."/>
            <person name="Myburg A."/>
            <person name="Tuskan G."/>
            <person name="Grattapaglia D."/>
            <person name="Rokhsar D.S."/>
        </authorList>
    </citation>
    <scope>NUCLEOTIDE SEQUENCE</scope>
    <source>
        <tissue evidence="10">Leaf extractions</tissue>
    </source>
</reference>
<dbReference type="Pfam" id="PF12796">
    <property type="entry name" value="Ank_2"/>
    <property type="match status" value="2"/>
</dbReference>
<keyword evidence="6 8" id="KW-0472">Membrane</keyword>
<evidence type="ECO:0000256" key="5">
    <source>
        <dbReference type="ARBA" id="ARBA00023043"/>
    </source>
</evidence>
<keyword evidence="3" id="KW-0677">Repeat</keyword>
<feature type="repeat" description="ANK" evidence="7">
    <location>
        <begin position="119"/>
        <end position="144"/>
    </location>
</feature>
<dbReference type="STRING" id="71139.A0A059A002"/>
<keyword evidence="2 8" id="KW-0812">Transmembrane</keyword>
<evidence type="ECO:0000256" key="3">
    <source>
        <dbReference type="ARBA" id="ARBA00022737"/>
    </source>
</evidence>
<dbReference type="Pfam" id="PF13962">
    <property type="entry name" value="PGG"/>
    <property type="match status" value="1"/>
</dbReference>
<dbReference type="SUPFAM" id="SSF48403">
    <property type="entry name" value="Ankyrin repeat"/>
    <property type="match status" value="2"/>
</dbReference>
<dbReference type="Gene3D" id="1.25.40.20">
    <property type="entry name" value="Ankyrin repeat-containing domain"/>
    <property type="match status" value="2"/>
</dbReference>
<evidence type="ECO:0000256" key="6">
    <source>
        <dbReference type="ARBA" id="ARBA00023136"/>
    </source>
</evidence>